<feature type="region of interest" description="Disordered" evidence="4">
    <location>
        <begin position="25"/>
        <end position="44"/>
    </location>
</feature>
<evidence type="ECO:0000256" key="2">
    <source>
        <dbReference type="ARBA" id="ARBA00022803"/>
    </source>
</evidence>
<keyword evidence="6" id="KW-1185">Reference proteome</keyword>
<dbReference type="SMART" id="SM00028">
    <property type="entry name" value="TPR"/>
    <property type="match status" value="4"/>
</dbReference>
<dbReference type="PANTHER" id="PTHR16193">
    <property type="entry name" value="TETRATRICOPEPTIDE REPEAT PROTEIN 27"/>
    <property type="match status" value="1"/>
</dbReference>
<evidence type="ECO:0000256" key="3">
    <source>
        <dbReference type="PROSITE-ProRule" id="PRU00339"/>
    </source>
</evidence>
<dbReference type="PROSITE" id="PS50005">
    <property type="entry name" value="TPR"/>
    <property type="match status" value="2"/>
</dbReference>
<feature type="region of interest" description="Disordered" evidence="4">
    <location>
        <begin position="701"/>
        <end position="722"/>
    </location>
</feature>
<organism evidence="5 6">
    <name type="scientific">Oryza rufipogon</name>
    <name type="common">Brownbeard rice</name>
    <name type="synonym">Asian wild rice</name>
    <dbReference type="NCBI Taxonomy" id="4529"/>
    <lineage>
        <taxon>Eukaryota</taxon>
        <taxon>Viridiplantae</taxon>
        <taxon>Streptophyta</taxon>
        <taxon>Embryophyta</taxon>
        <taxon>Tracheophyta</taxon>
        <taxon>Spermatophyta</taxon>
        <taxon>Magnoliopsida</taxon>
        <taxon>Liliopsida</taxon>
        <taxon>Poales</taxon>
        <taxon>Poaceae</taxon>
        <taxon>BOP clade</taxon>
        <taxon>Oryzoideae</taxon>
        <taxon>Oryzeae</taxon>
        <taxon>Oryzinae</taxon>
        <taxon>Oryza</taxon>
    </lineage>
</organism>
<dbReference type="Gramene" id="ORUFI07G13270.1">
    <property type="protein sequence ID" value="ORUFI07G13270.1"/>
    <property type="gene ID" value="ORUFI07G13270"/>
</dbReference>
<evidence type="ECO:0000313" key="5">
    <source>
        <dbReference type="EnsemblPlants" id="ORUFI07G13270.1"/>
    </source>
</evidence>
<dbReference type="InterPro" id="IPR011990">
    <property type="entry name" value="TPR-like_helical_dom_sf"/>
</dbReference>
<reference evidence="5" key="2">
    <citation type="submission" date="2015-06" db="UniProtKB">
        <authorList>
            <consortium name="EnsemblPlants"/>
        </authorList>
    </citation>
    <scope>IDENTIFICATION</scope>
</reference>
<dbReference type="PANTHER" id="PTHR16193:SF0">
    <property type="entry name" value="TETRATRICOPEPTIDE REPEAT PROTEIN 27"/>
    <property type="match status" value="1"/>
</dbReference>
<dbReference type="InterPro" id="IPR044244">
    <property type="entry name" value="TTC27/Emw1"/>
</dbReference>
<dbReference type="SUPFAM" id="SSF48452">
    <property type="entry name" value="TPR-like"/>
    <property type="match status" value="1"/>
</dbReference>
<dbReference type="EnsemblPlants" id="ORUFI07G13270.1">
    <property type="protein sequence ID" value="ORUFI07G13270.1"/>
    <property type="gene ID" value="ORUFI07G13270"/>
</dbReference>
<evidence type="ECO:0000256" key="1">
    <source>
        <dbReference type="ARBA" id="ARBA00022737"/>
    </source>
</evidence>
<reference evidence="6" key="1">
    <citation type="submission" date="2013-06" db="EMBL/GenBank/DDBJ databases">
        <authorList>
            <person name="Zhao Q."/>
        </authorList>
    </citation>
    <scope>NUCLEOTIDE SEQUENCE</scope>
    <source>
        <strain evidence="6">cv. W1943</strain>
    </source>
</reference>
<dbReference type="Gene3D" id="1.25.40.10">
    <property type="entry name" value="Tetratricopeptide repeat domain"/>
    <property type="match status" value="1"/>
</dbReference>
<feature type="repeat" description="TPR" evidence="3">
    <location>
        <begin position="582"/>
        <end position="615"/>
    </location>
</feature>
<evidence type="ECO:0000256" key="4">
    <source>
        <dbReference type="SAM" id="MobiDB-lite"/>
    </source>
</evidence>
<dbReference type="Proteomes" id="UP000008022">
    <property type="component" value="Unassembled WGS sequence"/>
</dbReference>
<dbReference type="HOGENOM" id="CLU_004905_1_0_1"/>
<dbReference type="OMA" id="NNRYARA"/>
<dbReference type="AlphaFoldDB" id="A0A0E0Q7R2"/>
<dbReference type="STRING" id="4529.A0A0E0Q7R2"/>
<name>A0A0E0Q7R2_ORYRU</name>
<dbReference type="Pfam" id="PF13432">
    <property type="entry name" value="TPR_16"/>
    <property type="match status" value="1"/>
</dbReference>
<keyword evidence="1" id="KW-0677">Repeat</keyword>
<keyword evidence="2 3" id="KW-0802">TPR repeat</keyword>
<feature type="repeat" description="TPR" evidence="3">
    <location>
        <begin position="616"/>
        <end position="649"/>
    </location>
</feature>
<dbReference type="eggNOG" id="KOG1128">
    <property type="taxonomic scope" value="Eukaryota"/>
</dbReference>
<sequence length="834" mass="92040">MAASPAPPGPTFLREVELRLLRCTLPSPATLPPPPSPPPRHPLAPVAASAVAAVDAGDYAAALASAAPHLLPPTAPAAPGSAARFYGDLAAAAEGVLRGDDGGLARGSSAGAPSFCRRRWPRFSRSRSRTPPGKYSPFPFWTSSLDEGCYSNLEDEWDAWASAQLASIGSHVHGKFSLMQFIVFAELMLTSIKSLDPTDCCSVSWWLCRLSMVRQNIVDELSSTLFDQVQEYKNKTLAHFGELENVFSYWGPLLCDGEGSYFVSAAFLEAGIAEYKYGRIDQSRLHLDSAQEACGLHLSLTGMLGFRTIHQVDAKSQMVLVANTSGPASGEGQVTELTGTQDDAAALKNARSSVPGESDEFCDILRMPRLVENDNDSGNDEKKDPSKKAVLTAMQQAAVLAECLHVSRRSRHDEMSGWEMAPFIESIDSQEDSYFVVRSLCDILRIRWESTRNRTKQRALLMMENMVEDVGNDFPVAAQRAKLVFGVQMPTIPALRKLLGKVADATSLINARISVTPNDPRLWCSLGDVTNNDDHYKKALEVSNNKSARALRSLARSAYNRNDFHASKMLWESALALNSLFPDGWFAYGTVAWKDKDLEKAVDAFTRSVQIDPENGEAWNNIACLHMIRGRSQAAVQAFKEAVKFKRNSWEVWDNYSKVLLDTGSIQQTLEAVKMVLNLSSNKRFNIDLLEKVMAMLEEQPTHLSDTQEAESSRSTSDDANQETRKYNQLLDIIGDILQQIVRSGGSNSEIWGLYARWHKTKGNLIACSEAMLKQVRSLQGSGLWHDQTKFTKYAQASLQLCKIYMEISSSTGSQRELFSAEMHLKSSLKQTGP</sequence>
<accession>A0A0E0Q7R2</accession>
<dbReference type="Pfam" id="PF13181">
    <property type="entry name" value="TPR_8"/>
    <property type="match status" value="1"/>
</dbReference>
<evidence type="ECO:0000313" key="6">
    <source>
        <dbReference type="Proteomes" id="UP000008022"/>
    </source>
</evidence>
<dbReference type="InterPro" id="IPR019734">
    <property type="entry name" value="TPR_rpt"/>
</dbReference>
<feature type="compositionally biased region" description="Pro residues" evidence="4">
    <location>
        <begin position="29"/>
        <end position="42"/>
    </location>
</feature>
<protein>
    <submittedName>
        <fullName evidence="5">Uncharacterized protein</fullName>
    </submittedName>
</protein>
<proteinExistence type="predicted"/>